<dbReference type="PANTHER" id="PTHR43477">
    <property type="entry name" value="DIHYDROANTICAPSIN 7-DEHYDROGENASE"/>
    <property type="match status" value="1"/>
</dbReference>
<evidence type="ECO:0000313" key="5">
    <source>
        <dbReference type="EMBL" id="MDT7830566.1"/>
    </source>
</evidence>
<dbReference type="InterPro" id="IPR002347">
    <property type="entry name" value="SDR_fam"/>
</dbReference>
<feature type="region of interest" description="Disordered" evidence="3">
    <location>
        <begin position="110"/>
        <end position="147"/>
    </location>
</feature>
<name>A0ABU3LBA8_9FLAO</name>
<evidence type="ECO:0000256" key="2">
    <source>
        <dbReference type="ARBA" id="ARBA00023002"/>
    </source>
</evidence>
<dbReference type="RefSeq" id="WP_314017002.1">
    <property type="nucleotide sequence ID" value="NZ_JAVTTP010000002.1"/>
</dbReference>
<evidence type="ECO:0000259" key="4">
    <source>
        <dbReference type="Pfam" id="PF08659"/>
    </source>
</evidence>
<dbReference type="PRINTS" id="PR00081">
    <property type="entry name" value="GDHRDH"/>
</dbReference>
<feature type="domain" description="Ketoreductase (KR)" evidence="4">
    <location>
        <begin position="8"/>
        <end position="98"/>
    </location>
</feature>
<protein>
    <submittedName>
        <fullName evidence="5">SDR family oxidoreductase</fullName>
    </submittedName>
</protein>
<dbReference type="EMBL" id="JAVTTP010000002">
    <property type="protein sequence ID" value="MDT7830566.1"/>
    <property type="molecule type" value="Genomic_DNA"/>
</dbReference>
<gene>
    <name evidence="5" type="ORF">RQM65_17995</name>
</gene>
<proteinExistence type="inferred from homology"/>
<comment type="caution">
    <text evidence="5">The sequence shown here is derived from an EMBL/GenBank/DDBJ whole genome shotgun (WGS) entry which is preliminary data.</text>
</comment>
<evidence type="ECO:0000256" key="3">
    <source>
        <dbReference type="SAM" id="MobiDB-lite"/>
    </source>
</evidence>
<keyword evidence="6" id="KW-1185">Reference proteome</keyword>
<reference evidence="5 6" key="1">
    <citation type="submission" date="2023-09" db="EMBL/GenBank/DDBJ databases">
        <title>Novel taxa isolated from Blanes Bay.</title>
        <authorList>
            <person name="Rey-Velasco X."/>
            <person name="Lucena T."/>
        </authorList>
    </citation>
    <scope>NUCLEOTIDE SEQUENCE [LARGE SCALE GENOMIC DNA]</scope>
    <source>
        <strain evidence="5 6">S334</strain>
    </source>
</reference>
<feature type="compositionally biased region" description="Basic and acidic residues" evidence="3">
    <location>
        <begin position="110"/>
        <end position="137"/>
    </location>
</feature>
<sequence>MTGDAKKGWALILGGSSGLGLATARKLARHGFDLVIVHRDRRADIKEIQSHFQKISSNGIQLKSYNLDVANAEKRSTAIGEIKSLLEEGQTLKVLVHSIAKGSLKPMFFEERSPSEERNPLGDQNHSKERKPAERRNLSRNSNWQGERSPVLDHRDFELTLNAMALSLYDWTKELANEGLFDADARIISFTSEGSSKAWPGYAAVSAAKATLEALTRNIALEFASIGIKANCIQAGTTDTKAFRMIPDHGSIKENALQRNPNSRLTLPEDIANAVYLLTTEEARWITGTVIKVDGGESLR</sequence>
<dbReference type="Pfam" id="PF08659">
    <property type="entry name" value="KR"/>
    <property type="match status" value="1"/>
</dbReference>
<dbReference type="InterPro" id="IPR051122">
    <property type="entry name" value="SDR_DHRS6-like"/>
</dbReference>
<dbReference type="InterPro" id="IPR013968">
    <property type="entry name" value="PKS_KR"/>
</dbReference>
<dbReference type="InterPro" id="IPR036291">
    <property type="entry name" value="NAD(P)-bd_dom_sf"/>
</dbReference>
<dbReference type="PANTHER" id="PTHR43477:SF1">
    <property type="entry name" value="DIHYDROANTICAPSIN 7-DEHYDROGENASE"/>
    <property type="match status" value="1"/>
</dbReference>
<evidence type="ECO:0000256" key="1">
    <source>
        <dbReference type="ARBA" id="ARBA00006484"/>
    </source>
</evidence>
<keyword evidence="2" id="KW-0560">Oxidoreductase</keyword>
<dbReference type="Gene3D" id="3.40.50.720">
    <property type="entry name" value="NAD(P)-binding Rossmann-like Domain"/>
    <property type="match status" value="1"/>
</dbReference>
<organism evidence="5 6">
    <name type="scientific">Pricia mediterranea</name>
    <dbReference type="NCBI Taxonomy" id="3076079"/>
    <lineage>
        <taxon>Bacteria</taxon>
        <taxon>Pseudomonadati</taxon>
        <taxon>Bacteroidota</taxon>
        <taxon>Flavobacteriia</taxon>
        <taxon>Flavobacteriales</taxon>
        <taxon>Flavobacteriaceae</taxon>
        <taxon>Pricia</taxon>
    </lineage>
</organism>
<dbReference type="Proteomes" id="UP001250656">
    <property type="component" value="Unassembled WGS sequence"/>
</dbReference>
<evidence type="ECO:0000313" key="6">
    <source>
        <dbReference type="Proteomes" id="UP001250656"/>
    </source>
</evidence>
<accession>A0ABU3LBA8</accession>
<comment type="similarity">
    <text evidence="1">Belongs to the short-chain dehydrogenases/reductases (SDR) family.</text>
</comment>
<dbReference type="Pfam" id="PF13561">
    <property type="entry name" value="adh_short_C2"/>
    <property type="match status" value="1"/>
</dbReference>
<dbReference type="SUPFAM" id="SSF51735">
    <property type="entry name" value="NAD(P)-binding Rossmann-fold domains"/>
    <property type="match status" value="1"/>
</dbReference>